<comment type="caution">
    <text evidence="2">The sequence shown here is derived from an EMBL/GenBank/DDBJ whole genome shotgun (WGS) entry which is preliminary data.</text>
</comment>
<accession>A0A2I0KZ17</accession>
<dbReference type="Proteomes" id="UP000233551">
    <property type="component" value="Unassembled WGS sequence"/>
</dbReference>
<protein>
    <recommendedName>
        <fullName evidence="1">Reverse transcriptase domain-containing protein</fullName>
    </recommendedName>
</protein>
<evidence type="ECO:0000313" key="3">
    <source>
        <dbReference type="Proteomes" id="UP000233551"/>
    </source>
</evidence>
<dbReference type="STRING" id="22663.A0A2I0KZ17"/>
<dbReference type="AlphaFoldDB" id="A0A2I0KZ17"/>
<feature type="domain" description="Reverse transcriptase" evidence="1">
    <location>
        <begin position="1"/>
        <end position="231"/>
    </location>
</feature>
<organism evidence="2 3">
    <name type="scientific">Punica granatum</name>
    <name type="common">Pomegranate</name>
    <dbReference type="NCBI Taxonomy" id="22663"/>
    <lineage>
        <taxon>Eukaryota</taxon>
        <taxon>Viridiplantae</taxon>
        <taxon>Streptophyta</taxon>
        <taxon>Embryophyta</taxon>
        <taxon>Tracheophyta</taxon>
        <taxon>Spermatophyta</taxon>
        <taxon>Magnoliopsida</taxon>
        <taxon>eudicotyledons</taxon>
        <taxon>Gunneridae</taxon>
        <taxon>Pentapetalae</taxon>
        <taxon>rosids</taxon>
        <taxon>malvids</taxon>
        <taxon>Myrtales</taxon>
        <taxon>Lythraceae</taxon>
        <taxon>Punica</taxon>
    </lineage>
</organism>
<dbReference type="SUPFAM" id="SSF56672">
    <property type="entry name" value="DNA/RNA polymerases"/>
    <property type="match status" value="1"/>
</dbReference>
<dbReference type="InterPro" id="IPR051320">
    <property type="entry name" value="Viral_Replic_Matur_Polypro"/>
</dbReference>
<keyword evidence="3" id="KW-1185">Reference proteome</keyword>
<dbReference type="InterPro" id="IPR000477">
    <property type="entry name" value="RT_dom"/>
</dbReference>
<dbReference type="PROSITE" id="PS50878">
    <property type="entry name" value="RT_POL"/>
    <property type="match status" value="1"/>
</dbReference>
<reference evidence="2 3" key="1">
    <citation type="submission" date="2017-11" db="EMBL/GenBank/DDBJ databases">
        <title>De-novo sequencing of pomegranate (Punica granatum L.) genome.</title>
        <authorList>
            <person name="Akparov Z."/>
            <person name="Amiraslanov A."/>
            <person name="Hajiyeva S."/>
            <person name="Abbasov M."/>
            <person name="Kaur K."/>
            <person name="Hamwieh A."/>
            <person name="Solovyev V."/>
            <person name="Salamov A."/>
            <person name="Braich B."/>
            <person name="Kosarev P."/>
            <person name="Mahmoud A."/>
            <person name="Hajiyev E."/>
            <person name="Babayeva S."/>
            <person name="Izzatullayeva V."/>
            <person name="Mammadov A."/>
            <person name="Mammadov A."/>
            <person name="Sharifova S."/>
            <person name="Ojaghi J."/>
            <person name="Eynullazada K."/>
            <person name="Bayramov B."/>
            <person name="Abdulazimova A."/>
            <person name="Shahmuradov I."/>
        </authorList>
    </citation>
    <scope>NUCLEOTIDE SEQUENCE [LARGE SCALE GENOMIC DNA]</scope>
    <source>
        <strain evidence="3">cv. AG2017</strain>
        <tissue evidence="2">Leaf</tissue>
    </source>
</reference>
<evidence type="ECO:0000259" key="1">
    <source>
        <dbReference type="PROSITE" id="PS50878"/>
    </source>
</evidence>
<dbReference type="Gene3D" id="3.30.70.270">
    <property type="match status" value="1"/>
</dbReference>
<dbReference type="InterPro" id="IPR043128">
    <property type="entry name" value="Rev_trsase/Diguanyl_cyclase"/>
</dbReference>
<evidence type="ECO:0000313" key="2">
    <source>
        <dbReference type="EMBL" id="PKI73701.1"/>
    </source>
</evidence>
<sequence>MAVEDIEGINIVNSVPHVLVLVYTSKYSKPIKVIAFLDTGAAQTIMNLEVLPQQCWKPFTKVLGSTLLRKDIVVGWDIINKEFLKKCPQPLWKNEQFFVRLPFKKNEDINPTKASHSGMNLEHQRLAFAECTELLQQDLIEPSDAPWWKVMPFRLKTSPSLFQKAMCRVFTPIIDHTPVYIDDIFLFSPIEEAHVRLLQRFSDIVQKYGITLSEKKMVVGQREINFLGMQLANG</sequence>
<name>A0A2I0KZ17_PUNGR</name>
<dbReference type="InterPro" id="IPR043502">
    <property type="entry name" value="DNA/RNA_pol_sf"/>
</dbReference>
<proteinExistence type="predicted"/>
<dbReference type="Pfam" id="PF00078">
    <property type="entry name" value="RVT_1"/>
    <property type="match status" value="1"/>
</dbReference>
<dbReference type="EMBL" id="PGOL01000265">
    <property type="protein sequence ID" value="PKI73701.1"/>
    <property type="molecule type" value="Genomic_DNA"/>
</dbReference>
<dbReference type="PANTHER" id="PTHR33064:SF37">
    <property type="entry name" value="RIBONUCLEASE H"/>
    <property type="match status" value="1"/>
</dbReference>
<gene>
    <name evidence="2" type="ORF">CRG98_005942</name>
</gene>
<dbReference type="PANTHER" id="PTHR33064">
    <property type="entry name" value="POL PROTEIN"/>
    <property type="match status" value="1"/>
</dbReference>